<sequence length="76" mass="8461">MPQELPLFALLPVVALAGWLEAIRRITRGIRVTENSTVVGPRNRRNRASCVDILAQVTAANRCPVGFYTRDSNLRV</sequence>
<protein>
    <submittedName>
        <fullName evidence="2">Putative secreted protein</fullName>
    </submittedName>
</protein>
<keyword evidence="1" id="KW-0732">Signal</keyword>
<dbReference type="EMBL" id="GGFL01008472">
    <property type="protein sequence ID" value="MBW72650.1"/>
    <property type="molecule type" value="Transcribed_RNA"/>
</dbReference>
<reference evidence="2" key="1">
    <citation type="submission" date="2018-01" db="EMBL/GenBank/DDBJ databases">
        <title>An insight into the sialome of Amazonian anophelines.</title>
        <authorList>
            <person name="Ribeiro J.M."/>
            <person name="Scarpassa V."/>
            <person name="Calvo E."/>
        </authorList>
    </citation>
    <scope>NUCLEOTIDE SEQUENCE</scope>
</reference>
<evidence type="ECO:0000313" key="2">
    <source>
        <dbReference type="EMBL" id="MBW72650.1"/>
    </source>
</evidence>
<feature type="chain" id="PRO_5014986308" evidence="1">
    <location>
        <begin position="18"/>
        <end position="76"/>
    </location>
</feature>
<organism evidence="2">
    <name type="scientific">Anopheles darlingi</name>
    <name type="common">Mosquito</name>
    <dbReference type="NCBI Taxonomy" id="43151"/>
    <lineage>
        <taxon>Eukaryota</taxon>
        <taxon>Metazoa</taxon>
        <taxon>Ecdysozoa</taxon>
        <taxon>Arthropoda</taxon>
        <taxon>Hexapoda</taxon>
        <taxon>Insecta</taxon>
        <taxon>Pterygota</taxon>
        <taxon>Neoptera</taxon>
        <taxon>Endopterygota</taxon>
        <taxon>Diptera</taxon>
        <taxon>Nematocera</taxon>
        <taxon>Culicoidea</taxon>
        <taxon>Culicidae</taxon>
        <taxon>Anophelinae</taxon>
        <taxon>Anopheles</taxon>
    </lineage>
</organism>
<feature type="signal peptide" evidence="1">
    <location>
        <begin position="1"/>
        <end position="17"/>
    </location>
</feature>
<accession>A0A2M4D503</accession>
<proteinExistence type="predicted"/>
<name>A0A2M4D503_ANODA</name>
<dbReference type="AlphaFoldDB" id="A0A2M4D503"/>
<evidence type="ECO:0000256" key="1">
    <source>
        <dbReference type="SAM" id="SignalP"/>
    </source>
</evidence>